<protein>
    <submittedName>
        <fullName evidence="1">Uncharacterized protein</fullName>
    </submittedName>
</protein>
<dbReference type="EMBL" id="BK016226">
    <property type="protein sequence ID" value="DAG03314.1"/>
    <property type="molecule type" value="Genomic_DNA"/>
</dbReference>
<proteinExistence type="predicted"/>
<accession>A0A8S5V968</accession>
<reference evidence="1" key="1">
    <citation type="journal article" date="2021" name="Proc. Natl. Acad. Sci. U.S.A.">
        <title>A Catalog of Tens of Thousands of Viruses from Human Metagenomes Reveals Hidden Associations with Chronic Diseases.</title>
        <authorList>
            <person name="Tisza M.J."/>
            <person name="Buck C.B."/>
        </authorList>
    </citation>
    <scope>NUCLEOTIDE SEQUENCE</scope>
    <source>
        <strain evidence="1">Ct2D011</strain>
    </source>
</reference>
<evidence type="ECO:0000313" key="1">
    <source>
        <dbReference type="EMBL" id="DAG03314.1"/>
    </source>
</evidence>
<sequence length="29" mass="3080">MIIMIKCILYPGAHLFSAAGGKEQSSSIL</sequence>
<name>A0A8S5V968_9CAUD</name>
<organism evidence="1">
    <name type="scientific">Siphoviridae sp. ct2D011</name>
    <dbReference type="NCBI Taxonomy" id="2825314"/>
    <lineage>
        <taxon>Viruses</taxon>
        <taxon>Duplodnaviria</taxon>
        <taxon>Heunggongvirae</taxon>
        <taxon>Uroviricota</taxon>
        <taxon>Caudoviricetes</taxon>
    </lineage>
</organism>